<dbReference type="GeneID" id="37034780"/>
<dbReference type="SMART" id="SM00753">
    <property type="entry name" value="PAM"/>
    <property type="match status" value="1"/>
</dbReference>
<dbReference type="InterPro" id="IPR050871">
    <property type="entry name" value="26S_Proteasome/COP9_Components"/>
</dbReference>
<accession>A0A316W850</accession>
<gene>
    <name evidence="10" type="ORF">IE81DRAFT_320064</name>
</gene>
<protein>
    <recommendedName>
        <fullName evidence="4">COP9 signalosome complex subunit 2</fullName>
    </recommendedName>
</protein>
<dbReference type="GO" id="GO:0008180">
    <property type="term" value="C:COP9 signalosome"/>
    <property type="evidence" value="ECO:0007669"/>
    <property type="project" value="UniProtKB-KW"/>
</dbReference>
<organism evidence="10 11">
    <name type="scientific">Ceraceosorus guamensis</name>
    <dbReference type="NCBI Taxonomy" id="1522189"/>
    <lineage>
        <taxon>Eukaryota</taxon>
        <taxon>Fungi</taxon>
        <taxon>Dikarya</taxon>
        <taxon>Basidiomycota</taxon>
        <taxon>Ustilaginomycotina</taxon>
        <taxon>Exobasidiomycetes</taxon>
        <taxon>Ceraceosorales</taxon>
        <taxon>Ceraceosoraceae</taxon>
        <taxon>Ceraceosorus</taxon>
    </lineage>
</organism>
<dbReference type="PROSITE" id="PS50250">
    <property type="entry name" value="PCI"/>
    <property type="match status" value="1"/>
</dbReference>
<dbReference type="SMART" id="SM00088">
    <property type="entry name" value="PINT"/>
    <property type="match status" value="1"/>
</dbReference>
<dbReference type="RefSeq" id="XP_025372924.1">
    <property type="nucleotide sequence ID" value="XM_025512910.1"/>
</dbReference>
<dbReference type="FunFam" id="1.25.40.570:FF:000006">
    <property type="entry name" value="COP9 signalosome complex subunit 2"/>
    <property type="match status" value="1"/>
</dbReference>
<dbReference type="Gene3D" id="1.25.40.570">
    <property type="match status" value="1"/>
</dbReference>
<dbReference type="AlphaFoldDB" id="A0A316W850"/>
<keyword evidence="11" id="KW-1185">Reference proteome</keyword>
<dbReference type="Proteomes" id="UP000245783">
    <property type="component" value="Unassembled WGS sequence"/>
</dbReference>
<dbReference type="STRING" id="1522189.A0A316W850"/>
<evidence type="ECO:0000256" key="4">
    <source>
        <dbReference type="ARBA" id="ARBA00014879"/>
    </source>
</evidence>
<evidence type="ECO:0000313" key="11">
    <source>
        <dbReference type="Proteomes" id="UP000245783"/>
    </source>
</evidence>
<feature type="region of interest" description="Disordered" evidence="8">
    <location>
        <begin position="1"/>
        <end position="30"/>
    </location>
</feature>
<evidence type="ECO:0000256" key="6">
    <source>
        <dbReference type="ARBA" id="ARBA00022790"/>
    </source>
</evidence>
<comment type="subcellular location">
    <subcellularLocation>
        <location evidence="2">Cytoplasm</location>
    </subcellularLocation>
    <subcellularLocation>
        <location evidence="1">Nucleus</location>
    </subcellularLocation>
</comment>
<keyword evidence="7" id="KW-0539">Nucleus</keyword>
<reference evidence="10 11" key="1">
    <citation type="journal article" date="2018" name="Mol. Biol. Evol.">
        <title>Broad Genomic Sampling Reveals a Smut Pathogenic Ancestry of the Fungal Clade Ustilaginomycotina.</title>
        <authorList>
            <person name="Kijpornyongpan T."/>
            <person name="Mondo S.J."/>
            <person name="Barry K."/>
            <person name="Sandor L."/>
            <person name="Lee J."/>
            <person name="Lipzen A."/>
            <person name="Pangilinan J."/>
            <person name="LaButti K."/>
            <person name="Hainaut M."/>
            <person name="Henrissat B."/>
            <person name="Grigoriev I.V."/>
            <person name="Spatafora J.W."/>
            <person name="Aime M.C."/>
        </authorList>
    </citation>
    <scope>NUCLEOTIDE SEQUENCE [LARGE SCALE GENOMIC DNA]</scope>
    <source>
        <strain evidence="10 11">MCA 4658</strain>
    </source>
</reference>
<dbReference type="OrthoDB" id="194139at2759"/>
<keyword evidence="6" id="KW-0736">Signalosome</keyword>
<sequence length="499" mass="56003">MSDDEFLMDDAADEDYDFDYEEDDGDAGDADIENLYYNAKGKKEDDPEGALADFRKVVEQEGTPGDWGFKALKQSTKLNFRRGKHANALKTYEELLGYTRSAVTRNYSEKSINNILDYVSAAAGEGHGSAISHSNEGSTLDLATMERFYSTTKTALESAKNERLSIKTDLKLARLWLARKEWGRLAKILKDLRAHCEEQSGEGDGSRATVLLEVFSLEILMYDEMRDFKKLKETYDATLSVRSAIPHPRIMGVIRECGGKMHMAEKRWKDAQMDFFQSFLSYDEAGSPQRITVLKYLVLAHMLMGSDINPFDSQETKPYKNDPQIVAMTNLVAAYQRREVHEAEKILRENRATIMDDPFIRAHIDEVLKGLRTQYLIDLIQSYTRVELSFLARHLNITTAAVEELLMVLILDGRIAGRIDAVQSRLIIHPKDDAGAGAGGGKTLAGRRYDALHKWVQEIDRLGESIEEKHAMHGSGPGAGMAQPMGGMSGLGRAWAQQM</sequence>
<evidence type="ECO:0000256" key="5">
    <source>
        <dbReference type="ARBA" id="ARBA00022490"/>
    </source>
</evidence>
<dbReference type="FunCoup" id="A0A316W850">
    <property type="interactions" value="495"/>
</dbReference>
<evidence type="ECO:0000256" key="2">
    <source>
        <dbReference type="ARBA" id="ARBA00004496"/>
    </source>
</evidence>
<dbReference type="InParanoid" id="A0A316W850"/>
<evidence type="ECO:0000313" key="10">
    <source>
        <dbReference type="EMBL" id="PWN45764.1"/>
    </source>
</evidence>
<dbReference type="InterPro" id="IPR036390">
    <property type="entry name" value="WH_DNA-bd_sf"/>
</dbReference>
<dbReference type="SUPFAM" id="SSF46785">
    <property type="entry name" value="Winged helix' DNA-binding domain"/>
    <property type="match status" value="1"/>
</dbReference>
<evidence type="ECO:0000256" key="3">
    <source>
        <dbReference type="ARBA" id="ARBA00009318"/>
    </source>
</evidence>
<comment type="similarity">
    <text evidence="3">Belongs to the CSN2 family.</text>
</comment>
<dbReference type="EMBL" id="KZ819354">
    <property type="protein sequence ID" value="PWN45764.1"/>
    <property type="molecule type" value="Genomic_DNA"/>
</dbReference>
<feature type="domain" description="PCI" evidence="9">
    <location>
        <begin position="271"/>
        <end position="433"/>
    </location>
</feature>
<evidence type="ECO:0000259" key="9">
    <source>
        <dbReference type="PROSITE" id="PS50250"/>
    </source>
</evidence>
<dbReference type="PANTHER" id="PTHR10678">
    <property type="entry name" value="26S PROTEASOME NON-ATPASE REGULATORY SUBUNIT 11/COP9 SIGNALOSOME COMPLEX SUBUNIT 2"/>
    <property type="match status" value="1"/>
</dbReference>
<dbReference type="GO" id="GO:0005737">
    <property type="term" value="C:cytoplasm"/>
    <property type="evidence" value="ECO:0007669"/>
    <property type="project" value="UniProtKB-SubCell"/>
</dbReference>
<evidence type="ECO:0000256" key="8">
    <source>
        <dbReference type="SAM" id="MobiDB-lite"/>
    </source>
</evidence>
<keyword evidence="5" id="KW-0963">Cytoplasm</keyword>
<dbReference type="InterPro" id="IPR000717">
    <property type="entry name" value="PCI_dom"/>
</dbReference>
<name>A0A316W850_9BASI</name>
<evidence type="ECO:0000256" key="7">
    <source>
        <dbReference type="ARBA" id="ARBA00023242"/>
    </source>
</evidence>
<dbReference type="Pfam" id="PF01399">
    <property type="entry name" value="PCI"/>
    <property type="match status" value="1"/>
</dbReference>
<evidence type="ECO:0000256" key="1">
    <source>
        <dbReference type="ARBA" id="ARBA00004123"/>
    </source>
</evidence>
<proteinExistence type="inferred from homology"/>